<dbReference type="GO" id="GO:0005524">
    <property type="term" value="F:ATP binding"/>
    <property type="evidence" value="ECO:0007669"/>
    <property type="project" value="InterPro"/>
</dbReference>
<dbReference type="PROSITE" id="PS00109">
    <property type="entry name" value="PROTEIN_KINASE_TYR"/>
    <property type="match status" value="1"/>
</dbReference>
<dbReference type="InterPro" id="IPR000719">
    <property type="entry name" value="Prot_kinase_dom"/>
</dbReference>
<evidence type="ECO:0000256" key="3">
    <source>
        <dbReference type="ARBA" id="ARBA00012513"/>
    </source>
</evidence>
<evidence type="ECO:0000313" key="12">
    <source>
        <dbReference type="Proteomes" id="UP000076874"/>
    </source>
</evidence>
<dbReference type="PANTHER" id="PTHR44167:SF24">
    <property type="entry name" value="SERINE_THREONINE-PROTEIN KINASE CHK2"/>
    <property type="match status" value="1"/>
</dbReference>
<evidence type="ECO:0000256" key="7">
    <source>
        <dbReference type="ARBA" id="ARBA00033194"/>
    </source>
</evidence>
<proteinExistence type="predicted"/>
<dbReference type="SMART" id="SM00220">
    <property type="entry name" value="S_TKc"/>
    <property type="match status" value="1"/>
</dbReference>
<evidence type="ECO:0000256" key="8">
    <source>
        <dbReference type="ARBA" id="ARBA00047899"/>
    </source>
</evidence>
<dbReference type="Gene3D" id="1.10.510.10">
    <property type="entry name" value="Transferase(Phosphotransferase) domain 1"/>
    <property type="match status" value="1"/>
</dbReference>
<dbReference type="Pfam" id="PF00069">
    <property type="entry name" value="Pkinase"/>
    <property type="match status" value="1"/>
</dbReference>
<dbReference type="PANTHER" id="PTHR44167">
    <property type="entry name" value="OVARIAN-SPECIFIC SERINE/THREONINE-PROTEIN KINASE LOK-RELATED"/>
    <property type="match status" value="1"/>
</dbReference>
<dbReference type="InterPro" id="IPR008266">
    <property type="entry name" value="Tyr_kinase_AS"/>
</dbReference>
<feature type="domain" description="Protein kinase" evidence="10">
    <location>
        <begin position="1"/>
        <end position="257"/>
    </location>
</feature>
<keyword evidence="11" id="KW-0808">Transferase</keyword>
<evidence type="ECO:0000313" key="11">
    <source>
        <dbReference type="EMBL" id="OAA63277.1"/>
    </source>
</evidence>
<dbReference type="InterPro" id="IPR011009">
    <property type="entry name" value="Kinase-like_dom_sf"/>
</dbReference>
<evidence type="ECO:0000256" key="1">
    <source>
        <dbReference type="ARBA" id="ARBA00003747"/>
    </source>
</evidence>
<dbReference type="GO" id="GO:0004674">
    <property type="term" value="F:protein serine/threonine kinase activity"/>
    <property type="evidence" value="ECO:0007669"/>
    <property type="project" value="UniProtKB-EC"/>
</dbReference>
<comment type="catalytic activity">
    <reaction evidence="8">
        <text>L-threonyl-[protein] + ATP = O-phospho-L-threonyl-[protein] + ADP + H(+)</text>
        <dbReference type="Rhea" id="RHEA:46608"/>
        <dbReference type="Rhea" id="RHEA-COMP:11060"/>
        <dbReference type="Rhea" id="RHEA-COMP:11605"/>
        <dbReference type="ChEBI" id="CHEBI:15378"/>
        <dbReference type="ChEBI" id="CHEBI:30013"/>
        <dbReference type="ChEBI" id="CHEBI:30616"/>
        <dbReference type="ChEBI" id="CHEBI:61977"/>
        <dbReference type="ChEBI" id="CHEBI:456216"/>
        <dbReference type="EC" id="2.7.11.1"/>
    </reaction>
</comment>
<protein>
    <recommendedName>
        <fullName evidence="5">EKC/KEOPS complex subunit BUD32</fullName>
        <ecNumber evidence="3">2.7.11.1</ecNumber>
    </recommendedName>
    <alternativeName>
        <fullName evidence="6 7">Atypical Serine/threonine protein kinase BUD32</fullName>
    </alternativeName>
    <alternativeName>
        <fullName evidence="4">EKC/KEOPS complex subunit bud32</fullName>
    </alternativeName>
</protein>
<keyword evidence="11" id="KW-0418">Kinase</keyword>
<dbReference type="OrthoDB" id="1668230at2759"/>
<evidence type="ECO:0000256" key="5">
    <source>
        <dbReference type="ARBA" id="ARBA00019973"/>
    </source>
</evidence>
<evidence type="ECO:0000256" key="9">
    <source>
        <dbReference type="ARBA" id="ARBA00048679"/>
    </source>
</evidence>
<reference evidence="11 12" key="1">
    <citation type="journal article" date="2016" name="Genome Biol. Evol.">
        <title>Divergent and convergent evolution of fungal pathogenicity.</title>
        <authorList>
            <person name="Shang Y."/>
            <person name="Xiao G."/>
            <person name="Zheng P."/>
            <person name="Cen K."/>
            <person name="Zhan S."/>
            <person name="Wang C."/>
        </authorList>
    </citation>
    <scope>NUCLEOTIDE SEQUENCE [LARGE SCALE GENOMIC DNA]</scope>
    <source>
        <strain evidence="11 12">RCEF 264</strain>
    </source>
</reference>
<name>A0A167W332_9HYPO</name>
<evidence type="ECO:0000256" key="4">
    <source>
        <dbReference type="ARBA" id="ARBA00013948"/>
    </source>
</evidence>
<dbReference type="GO" id="GO:0005634">
    <property type="term" value="C:nucleus"/>
    <property type="evidence" value="ECO:0007669"/>
    <property type="project" value="TreeGrafter"/>
</dbReference>
<evidence type="ECO:0000259" key="10">
    <source>
        <dbReference type="PROSITE" id="PS50011"/>
    </source>
</evidence>
<gene>
    <name evidence="11" type="ORF">SPI_03440</name>
</gene>
<dbReference type="SUPFAM" id="SSF56112">
    <property type="entry name" value="Protein kinase-like (PK-like)"/>
    <property type="match status" value="1"/>
</dbReference>
<dbReference type="Proteomes" id="UP000076874">
    <property type="component" value="Unassembled WGS sequence"/>
</dbReference>
<dbReference type="STRING" id="1081102.A0A167W332"/>
<dbReference type="PROSITE" id="PS50011">
    <property type="entry name" value="PROTEIN_KINASE_DOM"/>
    <property type="match status" value="1"/>
</dbReference>
<comment type="function">
    <text evidence="1">Component of the EKC/KEOPS complex that is required for the formation of a threonylcarbamoyl group on adenosine at position 37 (t(6)A37) in tRNAs that read codons beginning with adenine. The complex is probably involved in the transfer of the threonylcarbamoyl moiety of threonylcarbamoyl-AMP (TC-AMP) to the N6 group of A37. BUD32 has ATPase activity in the context of the EKC/KEOPS complex and likely plays a supporting role to the catalytic subunit KAE1. The EKC/KEOPS complex also promotes both telomere uncapping and telomere elongation. The complex is required for efficient recruitment of transcriptional coactivators.</text>
</comment>
<comment type="subunit">
    <text evidence="2">Component of the EKC/KEOPS complex composed of at least BUD32, CGI121, GON7, KAE1 and PCC1; the whole complex dimerizes.</text>
</comment>
<dbReference type="AlphaFoldDB" id="A0A167W332"/>
<comment type="catalytic activity">
    <reaction evidence="9">
        <text>L-seryl-[protein] + ATP = O-phospho-L-seryl-[protein] + ADP + H(+)</text>
        <dbReference type="Rhea" id="RHEA:17989"/>
        <dbReference type="Rhea" id="RHEA-COMP:9863"/>
        <dbReference type="Rhea" id="RHEA-COMP:11604"/>
        <dbReference type="ChEBI" id="CHEBI:15378"/>
        <dbReference type="ChEBI" id="CHEBI:29999"/>
        <dbReference type="ChEBI" id="CHEBI:30616"/>
        <dbReference type="ChEBI" id="CHEBI:83421"/>
        <dbReference type="ChEBI" id="CHEBI:456216"/>
        <dbReference type="EC" id="2.7.11.1"/>
    </reaction>
</comment>
<comment type="caution">
    <text evidence="11">The sequence shown here is derived from an EMBL/GenBank/DDBJ whole genome shotgun (WGS) entry which is preliminary data.</text>
</comment>
<dbReference type="GO" id="GO:0044773">
    <property type="term" value="P:mitotic DNA damage checkpoint signaling"/>
    <property type="evidence" value="ECO:0007669"/>
    <property type="project" value="TreeGrafter"/>
</dbReference>
<dbReference type="EC" id="2.7.11.1" evidence="3"/>
<evidence type="ECO:0000256" key="6">
    <source>
        <dbReference type="ARBA" id="ARBA00030980"/>
    </source>
</evidence>
<keyword evidence="12" id="KW-1185">Reference proteome</keyword>
<organism evidence="11 12">
    <name type="scientific">Niveomyces insectorum RCEF 264</name>
    <dbReference type="NCBI Taxonomy" id="1081102"/>
    <lineage>
        <taxon>Eukaryota</taxon>
        <taxon>Fungi</taxon>
        <taxon>Dikarya</taxon>
        <taxon>Ascomycota</taxon>
        <taxon>Pezizomycotina</taxon>
        <taxon>Sordariomycetes</taxon>
        <taxon>Hypocreomycetidae</taxon>
        <taxon>Hypocreales</taxon>
        <taxon>Cordycipitaceae</taxon>
        <taxon>Niveomyces</taxon>
    </lineage>
</organism>
<sequence length="257" mass="29257">MVAPELFRGSTSRFRRVQPGVVLKSPIEVWRGSSAYQRLTDKIANNFSVERQILEYLGWHDTPRGLLLAEASHGSLQRYLDENNDIIPTSLRKKWCRQVVESIVYIHSRGVIHSDLRPENFLVHATTPTSLDLWLCDFGGSTCEERGLDGGHLPDPGFFDPNSEWVSTRATDLFGIGSILYTILTGHWPHRAPGPFKTAEEMEIYDQQVDKLFRQGTFPDVEGIFGGRIIRRCWTSKYISADNILQALDLEMKRNGH</sequence>
<dbReference type="EMBL" id="AZHD01000005">
    <property type="protein sequence ID" value="OAA63277.1"/>
    <property type="molecule type" value="Genomic_DNA"/>
</dbReference>
<evidence type="ECO:0000256" key="2">
    <source>
        <dbReference type="ARBA" id="ARBA00011534"/>
    </source>
</evidence>
<accession>A0A167W332</accession>